<sequence>MTSTNTEDWRIMTTRAIQRRNKAVHVPRPHHPLCWVLDTFAHTTRPRTVSIAQQITIQNTNKFYFFYFLISILLVDYKF</sequence>
<dbReference type="EMBL" id="SPUK01000004">
    <property type="protein sequence ID" value="TQV98092.1"/>
    <property type="molecule type" value="Genomic_DNA"/>
</dbReference>
<evidence type="ECO:0000313" key="1">
    <source>
        <dbReference type="EMBL" id="TQV98092.1"/>
    </source>
</evidence>
<dbReference type="AlphaFoldDB" id="A0A545V8P9"/>
<protein>
    <submittedName>
        <fullName evidence="1">Uncharacterized protein</fullName>
    </submittedName>
</protein>
<keyword evidence="2" id="KW-1185">Reference proteome</keyword>
<proteinExistence type="predicted"/>
<evidence type="ECO:0000313" key="2">
    <source>
        <dbReference type="Proteomes" id="UP000315783"/>
    </source>
</evidence>
<organism evidence="1 2">
    <name type="scientific">Cordyceps javanica</name>
    <dbReference type="NCBI Taxonomy" id="43265"/>
    <lineage>
        <taxon>Eukaryota</taxon>
        <taxon>Fungi</taxon>
        <taxon>Dikarya</taxon>
        <taxon>Ascomycota</taxon>
        <taxon>Pezizomycotina</taxon>
        <taxon>Sordariomycetes</taxon>
        <taxon>Hypocreomycetidae</taxon>
        <taxon>Hypocreales</taxon>
        <taxon>Cordycipitaceae</taxon>
        <taxon>Cordyceps</taxon>
    </lineage>
</organism>
<name>A0A545V8P9_9HYPO</name>
<comment type="caution">
    <text evidence="1">The sequence shown here is derived from an EMBL/GenBank/DDBJ whole genome shotgun (WGS) entry which is preliminary data.</text>
</comment>
<accession>A0A545V8P9</accession>
<gene>
    <name evidence="1" type="ORF">IF1G_03835</name>
</gene>
<dbReference type="Proteomes" id="UP000315783">
    <property type="component" value="Unassembled WGS sequence"/>
</dbReference>
<reference evidence="1 2" key="1">
    <citation type="journal article" date="2019" name="Appl. Microbiol. Biotechnol.">
        <title>Genome sequence of Isaria javanica and comparative genome analysis insights into family S53 peptidase evolution in fungal entomopathogens.</title>
        <authorList>
            <person name="Lin R."/>
            <person name="Zhang X."/>
            <person name="Xin B."/>
            <person name="Zou M."/>
            <person name="Gao Y."/>
            <person name="Qin F."/>
            <person name="Hu Q."/>
            <person name="Xie B."/>
            <person name="Cheng X."/>
        </authorList>
    </citation>
    <scope>NUCLEOTIDE SEQUENCE [LARGE SCALE GENOMIC DNA]</scope>
    <source>
        <strain evidence="1 2">IJ1G</strain>
    </source>
</reference>